<dbReference type="InterPro" id="IPR051990">
    <property type="entry name" value="CCPG1/PBIP1"/>
</dbReference>
<feature type="compositionally biased region" description="Basic and acidic residues" evidence="3">
    <location>
        <begin position="1"/>
        <end position="10"/>
    </location>
</feature>
<sequence>QEQGEHRDPQDGAVPAPDGPSEPSVPDVQEKEESKAELGPSTGTPKTGQALTGPGGSRAGSARVQTLPGSPSPGPPTEEGSCTSSDDDTEGPQRRQSQKPRPGHPHPGTVPHQGTLDTGVEDGLNVSKFLLGALALVAVGLLIVTGERGPRSRMGGDSQQKPPVFDTGDPQNLQSLNLLLDKLAKENQEIRLMQAELQAHKDELQALLQRSQGEVAAAGAQRQSLAAENARLHAALERETTALRDARDEIQRLRGPG</sequence>
<keyword evidence="5" id="KW-1185">Reference proteome</keyword>
<feature type="non-terminal residue" evidence="4">
    <location>
        <position position="257"/>
    </location>
</feature>
<feature type="compositionally biased region" description="Polar residues" evidence="3">
    <location>
        <begin position="41"/>
        <end position="50"/>
    </location>
</feature>
<feature type="non-terminal residue" evidence="4">
    <location>
        <position position="1"/>
    </location>
</feature>
<dbReference type="OrthoDB" id="8947092at2759"/>
<evidence type="ECO:0000313" key="4">
    <source>
        <dbReference type="EMBL" id="NXU75477.1"/>
    </source>
</evidence>
<accession>A0A7L3N939</accession>
<comment type="caution">
    <text evidence="4">The sequence shown here is derived from an EMBL/GenBank/DDBJ whole genome shotgun (WGS) entry which is preliminary data.</text>
</comment>
<feature type="coiled-coil region" evidence="2">
    <location>
        <begin position="173"/>
        <end position="249"/>
    </location>
</feature>
<dbReference type="GO" id="GO:0016020">
    <property type="term" value="C:membrane"/>
    <property type="evidence" value="ECO:0007669"/>
    <property type="project" value="TreeGrafter"/>
</dbReference>
<evidence type="ECO:0000313" key="5">
    <source>
        <dbReference type="Proteomes" id="UP000579904"/>
    </source>
</evidence>
<protein>
    <submittedName>
        <fullName evidence="4">PBIP1 protein</fullName>
    </submittedName>
</protein>
<organism evidence="4 5">
    <name type="scientific">Oreotrochilus melanogaster</name>
    <dbReference type="NCBI Taxonomy" id="689266"/>
    <lineage>
        <taxon>Eukaryota</taxon>
        <taxon>Metazoa</taxon>
        <taxon>Chordata</taxon>
        <taxon>Craniata</taxon>
        <taxon>Vertebrata</taxon>
        <taxon>Euteleostomi</taxon>
        <taxon>Archelosauria</taxon>
        <taxon>Archosauria</taxon>
        <taxon>Dinosauria</taxon>
        <taxon>Saurischia</taxon>
        <taxon>Theropoda</taxon>
        <taxon>Coelurosauria</taxon>
        <taxon>Aves</taxon>
        <taxon>Neognathae</taxon>
        <taxon>Neoaves</taxon>
        <taxon>Strisores</taxon>
        <taxon>Apodiformes</taxon>
        <taxon>Trochilidae</taxon>
        <taxon>Oreotrochilus</taxon>
    </lineage>
</organism>
<dbReference type="Proteomes" id="UP000579904">
    <property type="component" value="Unassembled WGS sequence"/>
</dbReference>
<dbReference type="PANTHER" id="PTHR28638:SF1">
    <property type="entry name" value="PRE-B-CELL LEUKEMIA TRANSCRIPTION FACTOR-INTERACTING PROTEIN 1"/>
    <property type="match status" value="1"/>
</dbReference>
<gene>
    <name evidence="4" type="primary">Pbxip1</name>
    <name evidence="4" type="ORF">OREMEL_R13400</name>
</gene>
<keyword evidence="1 2" id="KW-0175">Coiled coil</keyword>
<evidence type="ECO:0000256" key="2">
    <source>
        <dbReference type="SAM" id="Coils"/>
    </source>
</evidence>
<feature type="region of interest" description="Disordered" evidence="3">
    <location>
        <begin position="1"/>
        <end position="119"/>
    </location>
</feature>
<reference evidence="4 5" key="1">
    <citation type="submission" date="2019-09" db="EMBL/GenBank/DDBJ databases">
        <title>Bird 10,000 Genomes (B10K) Project - Family phase.</title>
        <authorList>
            <person name="Zhang G."/>
        </authorList>
    </citation>
    <scope>NUCLEOTIDE SEQUENCE [LARGE SCALE GENOMIC DNA]</scope>
    <source>
        <strain evidence="4">OUT-0002</strain>
    </source>
</reference>
<name>A0A7L3N939_9AVES</name>
<dbReference type="PANTHER" id="PTHR28638">
    <property type="entry name" value="CELL CYCLE PROGRESSION PROTEIN 1"/>
    <property type="match status" value="1"/>
</dbReference>
<dbReference type="AlphaFoldDB" id="A0A7L3N939"/>
<proteinExistence type="predicted"/>
<evidence type="ECO:0000256" key="1">
    <source>
        <dbReference type="ARBA" id="ARBA00023054"/>
    </source>
</evidence>
<evidence type="ECO:0000256" key="3">
    <source>
        <dbReference type="SAM" id="MobiDB-lite"/>
    </source>
</evidence>
<dbReference type="EMBL" id="VZUB01005076">
    <property type="protein sequence ID" value="NXU75477.1"/>
    <property type="molecule type" value="Genomic_DNA"/>
</dbReference>